<evidence type="ECO:0000256" key="9">
    <source>
        <dbReference type="ARBA" id="ARBA00023136"/>
    </source>
</evidence>
<organism evidence="11 12">
    <name type="scientific">Caenimonas terrae</name>
    <dbReference type="NCBI Taxonomy" id="696074"/>
    <lineage>
        <taxon>Bacteria</taxon>
        <taxon>Pseudomonadati</taxon>
        <taxon>Pseudomonadota</taxon>
        <taxon>Betaproteobacteria</taxon>
        <taxon>Burkholderiales</taxon>
        <taxon>Comamonadaceae</taxon>
        <taxon>Caenimonas</taxon>
    </lineage>
</organism>
<dbReference type="Gene3D" id="2.60.370.10">
    <property type="entry name" value="Ctag/Cox11"/>
    <property type="match status" value="1"/>
</dbReference>
<keyword evidence="9 10" id="KW-0472">Membrane</keyword>
<gene>
    <name evidence="11" type="ORF">ACFPOE_00585</name>
</gene>
<comment type="caution">
    <text evidence="11">The sequence shown here is derived from an EMBL/GenBank/DDBJ whole genome shotgun (WGS) entry which is preliminary data.</text>
</comment>
<dbReference type="Proteomes" id="UP001596037">
    <property type="component" value="Unassembled WGS sequence"/>
</dbReference>
<dbReference type="RefSeq" id="WP_376848049.1">
    <property type="nucleotide sequence ID" value="NZ_JBHSMF010000002.1"/>
</dbReference>
<evidence type="ECO:0000256" key="3">
    <source>
        <dbReference type="ARBA" id="ARBA00009620"/>
    </source>
</evidence>
<evidence type="ECO:0000256" key="6">
    <source>
        <dbReference type="ARBA" id="ARBA00022968"/>
    </source>
</evidence>
<dbReference type="EMBL" id="JBHSMF010000002">
    <property type="protein sequence ID" value="MFC5496015.1"/>
    <property type="molecule type" value="Genomic_DNA"/>
</dbReference>
<evidence type="ECO:0000256" key="10">
    <source>
        <dbReference type="SAM" id="Phobius"/>
    </source>
</evidence>
<comment type="subcellular location">
    <subcellularLocation>
        <location evidence="2">Cell inner membrane</location>
        <topology evidence="2">Single-pass type II membrane protein</topology>
        <orientation evidence="2">Periplasmic side</orientation>
    </subcellularLocation>
</comment>
<evidence type="ECO:0000256" key="1">
    <source>
        <dbReference type="ARBA" id="ARBA00004007"/>
    </source>
</evidence>
<dbReference type="PIRSF" id="PIRSF005413">
    <property type="entry name" value="COX11"/>
    <property type="match status" value="1"/>
</dbReference>
<comment type="function">
    <text evidence="1">Exerts its effect at some terminal stage of cytochrome c oxidase synthesis, probably by being involved in the insertion of the copper B into subunit I.</text>
</comment>
<evidence type="ECO:0000256" key="5">
    <source>
        <dbReference type="ARBA" id="ARBA00022692"/>
    </source>
</evidence>
<dbReference type="InterPro" id="IPR007533">
    <property type="entry name" value="Cyt_c_oxidase_assmbl_CtaG"/>
</dbReference>
<evidence type="ECO:0000256" key="7">
    <source>
        <dbReference type="ARBA" id="ARBA00022989"/>
    </source>
</evidence>
<reference evidence="12" key="1">
    <citation type="journal article" date="2019" name="Int. J. Syst. Evol. Microbiol.">
        <title>The Global Catalogue of Microorganisms (GCM) 10K type strain sequencing project: providing services to taxonomists for standard genome sequencing and annotation.</title>
        <authorList>
            <consortium name="The Broad Institute Genomics Platform"/>
            <consortium name="The Broad Institute Genome Sequencing Center for Infectious Disease"/>
            <person name="Wu L."/>
            <person name="Ma J."/>
        </authorList>
    </citation>
    <scope>NUCLEOTIDE SEQUENCE [LARGE SCALE GENOMIC DNA]</scope>
    <source>
        <strain evidence="12">CCUG 57401</strain>
    </source>
</reference>
<evidence type="ECO:0000313" key="12">
    <source>
        <dbReference type="Proteomes" id="UP001596037"/>
    </source>
</evidence>
<name>A0ABW0N7U5_9BURK</name>
<evidence type="ECO:0000313" key="11">
    <source>
        <dbReference type="EMBL" id="MFC5496015.1"/>
    </source>
</evidence>
<keyword evidence="12" id="KW-1185">Reference proteome</keyword>
<keyword evidence="6" id="KW-0735">Signal-anchor</keyword>
<dbReference type="Pfam" id="PF04442">
    <property type="entry name" value="CtaG_Cox11"/>
    <property type="match status" value="1"/>
</dbReference>
<evidence type="ECO:0000256" key="4">
    <source>
        <dbReference type="ARBA" id="ARBA00015384"/>
    </source>
</evidence>
<dbReference type="SUPFAM" id="SSF110111">
    <property type="entry name" value="Ctag/Cox11"/>
    <property type="match status" value="1"/>
</dbReference>
<accession>A0ABW0N7U5</accession>
<keyword evidence="5 10" id="KW-0812">Transmembrane</keyword>
<dbReference type="PANTHER" id="PTHR21320">
    <property type="entry name" value="CYTOCHROME C OXIDASE ASSEMBLY PROTEIN COX11-RELATED"/>
    <property type="match status" value="1"/>
</dbReference>
<keyword evidence="7 10" id="KW-1133">Transmembrane helix</keyword>
<sequence>MSIRAENIKMVGKLAVVAAGMFGFGYALIPIYKHICELTGINILSRTELDLPGGAAGGSGVRVPANSQIDLTRTITVEFDANSRGPWIFKPALASLKVHPGQLATVMYEFQNVQNRRMSAQAIPSYAPAQAAAHFNKVECFCFQQYTLEPGEKKQWPVAFVIDPKLSKDVGTITLSYTFFEVGGKTPAAPESSVRAEPVEAVKLKAGT</sequence>
<dbReference type="NCBIfam" id="NF003465">
    <property type="entry name" value="PRK05089.1"/>
    <property type="match status" value="1"/>
</dbReference>
<protein>
    <recommendedName>
        <fullName evidence="4">Cytochrome c oxidase assembly protein CtaG</fullName>
    </recommendedName>
</protein>
<proteinExistence type="inferred from homology"/>
<dbReference type="InterPro" id="IPR023471">
    <property type="entry name" value="CtaG/Cox11_dom_sf"/>
</dbReference>
<evidence type="ECO:0000256" key="8">
    <source>
        <dbReference type="ARBA" id="ARBA00023008"/>
    </source>
</evidence>
<feature type="transmembrane region" description="Helical" evidence="10">
    <location>
        <begin position="12"/>
        <end position="32"/>
    </location>
</feature>
<keyword evidence="8" id="KW-0186">Copper</keyword>
<evidence type="ECO:0000256" key="2">
    <source>
        <dbReference type="ARBA" id="ARBA00004382"/>
    </source>
</evidence>
<dbReference type="PANTHER" id="PTHR21320:SF3">
    <property type="entry name" value="CYTOCHROME C OXIDASE ASSEMBLY PROTEIN COX11, MITOCHONDRIAL-RELATED"/>
    <property type="match status" value="1"/>
</dbReference>
<comment type="similarity">
    <text evidence="3">Belongs to the COX11/CtaG family.</text>
</comment>